<dbReference type="PRINTS" id="PR01217">
    <property type="entry name" value="PRICHEXTENSN"/>
</dbReference>
<dbReference type="GO" id="GO:0055085">
    <property type="term" value="P:transmembrane transport"/>
    <property type="evidence" value="ECO:0007669"/>
    <property type="project" value="InterPro"/>
</dbReference>
<dbReference type="Pfam" id="PF03544">
    <property type="entry name" value="TonB_C"/>
    <property type="match status" value="1"/>
</dbReference>
<evidence type="ECO:0000256" key="2">
    <source>
        <dbReference type="ARBA" id="ARBA00006555"/>
    </source>
</evidence>
<evidence type="ECO:0000259" key="11">
    <source>
        <dbReference type="PROSITE" id="PS52015"/>
    </source>
</evidence>
<keyword evidence="5" id="KW-0997">Cell inner membrane</keyword>
<comment type="similarity">
    <text evidence="2">Belongs to the TonB family.</text>
</comment>
<evidence type="ECO:0000256" key="8">
    <source>
        <dbReference type="ARBA" id="ARBA00022989"/>
    </source>
</evidence>
<dbReference type="PANTHER" id="PTHR33446">
    <property type="entry name" value="PROTEIN TONB-RELATED"/>
    <property type="match status" value="1"/>
</dbReference>
<dbReference type="InterPro" id="IPR006260">
    <property type="entry name" value="TonB/TolA_C"/>
</dbReference>
<gene>
    <name evidence="12" type="ORF">CHU95_07210</name>
</gene>
<evidence type="ECO:0000256" key="1">
    <source>
        <dbReference type="ARBA" id="ARBA00004383"/>
    </source>
</evidence>
<evidence type="ECO:0000256" key="9">
    <source>
        <dbReference type="ARBA" id="ARBA00023136"/>
    </source>
</evidence>
<comment type="subcellular location">
    <subcellularLocation>
        <location evidence="1">Cell inner membrane</location>
        <topology evidence="1">Single-pass membrane protein</topology>
        <orientation evidence="1">Periplasmic side</orientation>
    </subcellularLocation>
</comment>
<organism evidence="12 13">
    <name type="scientific">Niveispirillum lacus</name>
    <dbReference type="NCBI Taxonomy" id="1981099"/>
    <lineage>
        <taxon>Bacteria</taxon>
        <taxon>Pseudomonadati</taxon>
        <taxon>Pseudomonadota</taxon>
        <taxon>Alphaproteobacteria</taxon>
        <taxon>Rhodospirillales</taxon>
        <taxon>Azospirillaceae</taxon>
        <taxon>Niveispirillum</taxon>
    </lineage>
</organism>
<evidence type="ECO:0000313" key="13">
    <source>
        <dbReference type="Proteomes" id="UP000216998"/>
    </source>
</evidence>
<dbReference type="InterPro" id="IPR051045">
    <property type="entry name" value="TonB-dependent_transducer"/>
</dbReference>
<dbReference type="GO" id="GO:0031992">
    <property type="term" value="F:energy transducer activity"/>
    <property type="evidence" value="ECO:0007669"/>
    <property type="project" value="TreeGrafter"/>
</dbReference>
<dbReference type="EMBL" id="NOXU01000025">
    <property type="protein sequence ID" value="OYQ35512.1"/>
    <property type="molecule type" value="Genomic_DNA"/>
</dbReference>
<feature type="domain" description="TonB C-terminal" evidence="11">
    <location>
        <begin position="143"/>
        <end position="234"/>
    </location>
</feature>
<dbReference type="PROSITE" id="PS52015">
    <property type="entry name" value="TONB_CTD"/>
    <property type="match status" value="1"/>
</dbReference>
<proteinExistence type="inferred from homology"/>
<evidence type="ECO:0000313" key="12">
    <source>
        <dbReference type="EMBL" id="OYQ35512.1"/>
    </source>
</evidence>
<comment type="caution">
    <text evidence="12">The sequence shown here is derived from an EMBL/GenBank/DDBJ whole genome shotgun (WGS) entry which is preliminary data.</text>
</comment>
<sequence>MTAAALPAGALRWPLAFTLALGAHLAVAGFIALKPHSPAVADAPPPPPAILLDLTPPVPLPPPPPPPLPRPVTPVSAPKPPPVIDRAVAKLPPPPKDPPQVQPMMEAPVPTPAPSAPPSAPQPAVDAPPHPLPSGPPPDAMAAFQGRLMAHLGKHKRYPMASRQRRQQGTAWVRLTLDRQGRVVSHHLERGCGVEALDREATELVIRAQPLPAIPAEMGLEQMELVLPVEFSLR</sequence>
<dbReference type="GO" id="GO:0098797">
    <property type="term" value="C:plasma membrane protein complex"/>
    <property type="evidence" value="ECO:0007669"/>
    <property type="project" value="TreeGrafter"/>
</dbReference>
<evidence type="ECO:0000256" key="3">
    <source>
        <dbReference type="ARBA" id="ARBA00022448"/>
    </source>
</evidence>
<dbReference type="SUPFAM" id="SSF74653">
    <property type="entry name" value="TolA/TonB C-terminal domain"/>
    <property type="match status" value="1"/>
</dbReference>
<keyword evidence="7" id="KW-0653">Protein transport</keyword>
<reference evidence="12 13" key="1">
    <citation type="submission" date="2017-07" db="EMBL/GenBank/DDBJ databases">
        <title>Niveispirillum cyanobacteriorum sp. nov., isolated from cyanobacterial aggregates in a eutrophic lake.</title>
        <authorList>
            <person name="Cai H."/>
        </authorList>
    </citation>
    <scope>NUCLEOTIDE SEQUENCE [LARGE SCALE GENOMIC DNA]</scope>
    <source>
        <strain evidence="13">TH1-14</strain>
    </source>
</reference>
<dbReference type="NCBIfam" id="TIGR01352">
    <property type="entry name" value="tonB_Cterm"/>
    <property type="match status" value="1"/>
</dbReference>
<keyword evidence="3" id="KW-0813">Transport</keyword>
<feature type="compositionally biased region" description="Pro residues" evidence="10">
    <location>
        <begin position="91"/>
        <end position="101"/>
    </location>
</feature>
<evidence type="ECO:0000256" key="4">
    <source>
        <dbReference type="ARBA" id="ARBA00022475"/>
    </source>
</evidence>
<keyword evidence="6" id="KW-0812">Transmembrane</keyword>
<keyword evidence="9" id="KW-0472">Membrane</keyword>
<dbReference type="GO" id="GO:0015031">
    <property type="term" value="P:protein transport"/>
    <property type="evidence" value="ECO:0007669"/>
    <property type="project" value="UniProtKB-KW"/>
</dbReference>
<keyword evidence="13" id="KW-1185">Reference proteome</keyword>
<feature type="compositionally biased region" description="Pro residues" evidence="10">
    <location>
        <begin position="56"/>
        <end position="83"/>
    </location>
</feature>
<name>A0A255Z235_9PROT</name>
<dbReference type="Gene3D" id="3.30.1150.10">
    <property type="match status" value="1"/>
</dbReference>
<feature type="region of interest" description="Disordered" evidence="10">
    <location>
        <begin position="44"/>
        <end position="137"/>
    </location>
</feature>
<evidence type="ECO:0000256" key="7">
    <source>
        <dbReference type="ARBA" id="ARBA00022927"/>
    </source>
</evidence>
<dbReference type="InterPro" id="IPR037682">
    <property type="entry name" value="TonB_C"/>
</dbReference>
<dbReference type="AlphaFoldDB" id="A0A255Z235"/>
<keyword evidence="8" id="KW-1133">Transmembrane helix</keyword>
<dbReference type="Proteomes" id="UP000216998">
    <property type="component" value="Unassembled WGS sequence"/>
</dbReference>
<evidence type="ECO:0000256" key="6">
    <source>
        <dbReference type="ARBA" id="ARBA00022692"/>
    </source>
</evidence>
<evidence type="ECO:0000256" key="5">
    <source>
        <dbReference type="ARBA" id="ARBA00022519"/>
    </source>
</evidence>
<protein>
    <recommendedName>
        <fullName evidence="11">TonB C-terminal domain-containing protein</fullName>
    </recommendedName>
</protein>
<dbReference type="RefSeq" id="WP_094455207.1">
    <property type="nucleotide sequence ID" value="NZ_NOXU01000025.1"/>
</dbReference>
<evidence type="ECO:0000256" key="10">
    <source>
        <dbReference type="SAM" id="MobiDB-lite"/>
    </source>
</evidence>
<keyword evidence="4" id="KW-1003">Cell membrane</keyword>
<dbReference type="PANTHER" id="PTHR33446:SF2">
    <property type="entry name" value="PROTEIN TONB"/>
    <property type="match status" value="1"/>
</dbReference>
<accession>A0A255Z235</accession>
<feature type="compositionally biased region" description="Pro residues" evidence="10">
    <location>
        <begin position="109"/>
        <end position="137"/>
    </location>
</feature>